<comment type="caution">
    <text evidence="1">The sequence shown here is derived from an EMBL/GenBank/DDBJ whole genome shotgun (WGS) entry which is preliminary data.</text>
</comment>
<keyword evidence="2" id="KW-1185">Reference proteome</keyword>
<sequence>MQLDLKEAEILDYLKQQYPQKTFSKGRLLIGQHKRDDLEIFYFGEDFLVVIMVGFKNYEVRTTNELDYQKINRVALKDGVLYRKMTIETNEELLQYETSKLLESDFHNNNFEQFIKGQKERVIYEHGQFL</sequence>
<evidence type="ECO:0000313" key="2">
    <source>
        <dbReference type="Proteomes" id="UP000005413"/>
    </source>
</evidence>
<dbReference type="EMBL" id="AEUN01000007">
    <property type="protein sequence ID" value="EHJ09202.1"/>
    <property type="molecule type" value="Genomic_DNA"/>
</dbReference>
<dbReference type="Proteomes" id="UP000005413">
    <property type="component" value="Unassembled WGS sequence"/>
</dbReference>
<reference evidence="1 2" key="1">
    <citation type="journal article" date="2012" name="BMC Genomics">
        <title>Comparative genomic analysis of the genus Staphylococcus including Staphylococcus aureus and its newly described sister species Staphylococcus simiae.</title>
        <authorList>
            <person name="Suzuki H."/>
            <person name="Lefebure T."/>
            <person name="Pavinski Bitar P."/>
            <person name="Stanhope M.J."/>
        </authorList>
    </citation>
    <scope>NUCLEOTIDE SEQUENCE [LARGE SCALE GENOMIC DNA]</scope>
    <source>
        <strain evidence="1 2">CCM 7213</strain>
    </source>
</reference>
<organism evidence="1 2">
    <name type="scientific">Staphylococcus simiae CCM 7213 = CCUG 51256</name>
    <dbReference type="NCBI Taxonomy" id="911238"/>
    <lineage>
        <taxon>Bacteria</taxon>
        <taxon>Bacillati</taxon>
        <taxon>Bacillota</taxon>
        <taxon>Bacilli</taxon>
        <taxon>Bacillales</taxon>
        <taxon>Staphylococcaceae</taxon>
        <taxon>Staphylococcus</taxon>
    </lineage>
</organism>
<dbReference type="PATRIC" id="fig|911238.3.peg.24"/>
<protein>
    <recommendedName>
        <fullName evidence="3">YokE-like PH domain-containing protein</fullName>
    </recommendedName>
</protein>
<dbReference type="AlphaFoldDB" id="G5JF38"/>
<proteinExistence type="predicted"/>
<dbReference type="OrthoDB" id="2412095at2"/>
<gene>
    <name evidence="1" type="ORF">SS7213T_00149</name>
</gene>
<evidence type="ECO:0008006" key="3">
    <source>
        <dbReference type="Google" id="ProtNLM"/>
    </source>
</evidence>
<accession>G5JF38</accession>
<name>G5JF38_9STAP</name>
<evidence type="ECO:0000313" key="1">
    <source>
        <dbReference type="EMBL" id="EHJ09202.1"/>
    </source>
</evidence>
<dbReference type="RefSeq" id="WP_002461553.1">
    <property type="nucleotide sequence ID" value="NZ_AEUN01000007.1"/>
</dbReference>